<dbReference type="GO" id="GO:0140096">
    <property type="term" value="F:catalytic activity, acting on a protein"/>
    <property type="evidence" value="ECO:0007669"/>
    <property type="project" value="UniProtKB-ARBA"/>
</dbReference>
<keyword evidence="4" id="KW-0378">Hydrolase</keyword>
<dbReference type="EMBL" id="LXQA010075050">
    <property type="protein sequence ID" value="MCI10105.1"/>
    <property type="molecule type" value="Genomic_DNA"/>
</dbReference>
<dbReference type="GO" id="GO:0016787">
    <property type="term" value="F:hydrolase activity"/>
    <property type="evidence" value="ECO:0007669"/>
    <property type="project" value="UniProtKB-KW"/>
</dbReference>
<dbReference type="Pfam" id="PF12436">
    <property type="entry name" value="USP7_ICP0_bdg"/>
    <property type="match status" value="1"/>
</dbReference>
<feature type="non-terminal residue" evidence="4">
    <location>
        <position position="133"/>
    </location>
</feature>
<feature type="region of interest" description="Disordered" evidence="2">
    <location>
        <begin position="67"/>
        <end position="87"/>
    </location>
</feature>
<dbReference type="InterPro" id="IPR024729">
    <property type="entry name" value="USP7_ICP0-binding_dom"/>
</dbReference>
<proteinExistence type="predicted"/>
<dbReference type="Gene3D" id="3.10.20.90">
    <property type="entry name" value="Phosphatidylinositol 3-kinase Catalytic Subunit, Chain A, domain 1"/>
    <property type="match status" value="1"/>
</dbReference>
<dbReference type="Proteomes" id="UP000265520">
    <property type="component" value="Unassembled WGS sequence"/>
</dbReference>
<dbReference type="AlphaFoldDB" id="A0A392PGU1"/>
<evidence type="ECO:0000256" key="2">
    <source>
        <dbReference type="SAM" id="MobiDB-lite"/>
    </source>
</evidence>
<keyword evidence="1" id="KW-0833">Ubl conjugation pathway</keyword>
<accession>A0A392PGU1</accession>
<name>A0A392PGU1_9FABA</name>
<feature type="domain" description="Ubiquitin carboxyl-terminal hydrolase 7 ICP0-binding" evidence="3">
    <location>
        <begin position="9"/>
        <end position="76"/>
    </location>
</feature>
<reference evidence="4 5" key="1">
    <citation type="journal article" date="2018" name="Front. Plant Sci.">
        <title>Red Clover (Trifolium pratense) and Zigzag Clover (T. medium) - A Picture of Genomic Similarities and Differences.</title>
        <authorList>
            <person name="Dluhosova J."/>
            <person name="Istvanek J."/>
            <person name="Nedelnik J."/>
            <person name="Repkova J."/>
        </authorList>
    </citation>
    <scope>NUCLEOTIDE SEQUENCE [LARGE SCALE GENOMIC DNA]</scope>
    <source>
        <strain evidence="5">cv. 10/8</strain>
        <tissue evidence="4">Leaf</tissue>
    </source>
</reference>
<protein>
    <submittedName>
        <fullName evidence="4">Ubiquitin carboxyl-terminal hydrolase family protein</fullName>
    </submittedName>
</protein>
<sequence>MRLEIRFEPNVLCMLLDKESTFQENELENGDIICFQKAPEMDCEKHFGYPDVPTYLTYVLRWKVPFSSSDKKSKDDETVSESSEEEQIKNIIDSKEIEAMIDEDVIGAIDRVLSQGITIQSMRSIQASRKSLK</sequence>
<evidence type="ECO:0000313" key="4">
    <source>
        <dbReference type="EMBL" id="MCI10105.1"/>
    </source>
</evidence>
<evidence type="ECO:0000313" key="5">
    <source>
        <dbReference type="Proteomes" id="UP000265520"/>
    </source>
</evidence>
<organism evidence="4 5">
    <name type="scientific">Trifolium medium</name>
    <dbReference type="NCBI Taxonomy" id="97028"/>
    <lineage>
        <taxon>Eukaryota</taxon>
        <taxon>Viridiplantae</taxon>
        <taxon>Streptophyta</taxon>
        <taxon>Embryophyta</taxon>
        <taxon>Tracheophyta</taxon>
        <taxon>Spermatophyta</taxon>
        <taxon>Magnoliopsida</taxon>
        <taxon>eudicotyledons</taxon>
        <taxon>Gunneridae</taxon>
        <taxon>Pentapetalae</taxon>
        <taxon>rosids</taxon>
        <taxon>fabids</taxon>
        <taxon>Fabales</taxon>
        <taxon>Fabaceae</taxon>
        <taxon>Papilionoideae</taxon>
        <taxon>50 kb inversion clade</taxon>
        <taxon>NPAAA clade</taxon>
        <taxon>Hologalegina</taxon>
        <taxon>IRL clade</taxon>
        <taxon>Trifolieae</taxon>
        <taxon>Trifolium</taxon>
    </lineage>
</organism>
<comment type="caution">
    <text evidence="4">The sequence shown here is derived from an EMBL/GenBank/DDBJ whole genome shotgun (WGS) entry which is preliminary data.</text>
</comment>
<evidence type="ECO:0000256" key="1">
    <source>
        <dbReference type="ARBA" id="ARBA00022786"/>
    </source>
</evidence>
<keyword evidence="5" id="KW-1185">Reference proteome</keyword>
<evidence type="ECO:0000259" key="3">
    <source>
        <dbReference type="Pfam" id="PF12436"/>
    </source>
</evidence>